<keyword evidence="2" id="KW-1185">Reference proteome</keyword>
<accession>A0A5B7GI44</accession>
<reference evidence="1 2" key="1">
    <citation type="submission" date="2019-05" db="EMBL/GenBank/DDBJ databases">
        <title>Another draft genome of Portunus trituberculatus and its Hox gene families provides insights of decapod evolution.</title>
        <authorList>
            <person name="Jeong J.-H."/>
            <person name="Song I."/>
            <person name="Kim S."/>
            <person name="Choi T."/>
            <person name="Kim D."/>
            <person name="Ryu S."/>
            <person name="Kim W."/>
        </authorList>
    </citation>
    <scope>NUCLEOTIDE SEQUENCE [LARGE SCALE GENOMIC DNA]</scope>
    <source>
        <tissue evidence="1">Muscle</tissue>
    </source>
</reference>
<name>A0A5B7GI44_PORTR</name>
<evidence type="ECO:0000313" key="1">
    <source>
        <dbReference type="EMBL" id="MPC57075.1"/>
    </source>
</evidence>
<gene>
    <name evidence="1" type="ORF">E2C01_051047</name>
</gene>
<sequence length="61" mass="7090">MRAVVSDIFLEMPRCYSGRCQRTFIHDTAVLWNTFASVVEVIRMSFQQLKCTAHAWLRTPA</sequence>
<organism evidence="1 2">
    <name type="scientific">Portunus trituberculatus</name>
    <name type="common">Swimming crab</name>
    <name type="synonym">Neptunus trituberculatus</name>
    <dbReference type="NCBI Taxonomy" id="210409"/>
    <lineage>
        <taxon>Eukaryota</taxon>
        <taxon>Metazoa</taxon>
        <taxon>Ecdysozoa</taxon>
        <taxon>Arthropoda</taxon>
        <taxon>Crustacea</taxon>
        <taxon>Multicrustacea</taxon>
        <taxon>Malacostraca</taxon>
        <taxon>Eumalacostraca</taxon>
        <taxon>Eucarida</taxon>
        <taxon>Decapoda</taxon>
        <taxon>Pleocyemata</taxon>
        <taxon>Brachyura</taxon>
        <taxon>Eubrachyura</taxon>
        <taxon>Portunoidea</taxon>
        <taxon>Portunidae</taxon>
        <taxon>Portuninae</taxon>
        <taxon>Portunus</taxon>
    </lineage>
</organism>
<dbReference type="EMBL" id="VSRR010014487">
    <property type="protein sequence ID" value="MPC57075.1"/>
    <property type="molecule type" value="Genomic_DNA"/>
</dbReference>
<comment type="caution">
    <text evidence="1">The sequence shown here is derived from an EMBL/GenBank/DDBJ whole genome shotgun (WGS) entry which is preliminary data.</text>
</comment>
<dbReference type="AlphaFoldDB" id="A0A5B7GI44"/>
<dbReference type="Proteomes" id="UP000324222">
    <property type="component" value="Unassembled WGS sequence"/>
</dbReference>
<evidence type="ECO:0000313" key="2">
    <source>
        <dbReference type="Proteomes" id="UP000324222"/>
    </source>
</evidence>
<protein>
    <submittedName>
        <fullName evidence="1">Uncharacterized protein</fullName>
    </submittedName>
</protein>
<proteinExistence type="predicted"/>